<accession>A0ACB9I6E4</accession>
<dbReference type="EMBL" id="CM042027">
    <property type="protein sequence ID" value="KAI3803316.1"/>
    <property type="molecule type" value="Genomic_DNA"/>
</dbReference>
<organism evidence="1 2">
    <name type="scientific">Smallanthus sonchifolius</name>
    <dbReference type="NCBI Taxonomy" id="185202"/>
    <lineage>
        <taxon>Eukaryota</taxon>
        <taxon>Viridiplantae</taxon>
        <taxon>Streptophyta</taxon>
        <taxon>Embryophyta</taxon>
        <taxon>Tracheophyta</taxon>
        <taxon>Spermatophyta</taxon>
        <taxon>Magnoliopsida</taxon>
        <taxon>eudicotyledons</taxon>
        <taxon>Gunneridae</taxon>
        <taxon>Pentapetalae</taxon>
        <taxon>asterids</taxon>
        <taxon>campanulids</taxon>
        <taxon>Asterales</taxon>
        <taxon>Asteraceae</taxon>
        <taxon>Asteroideae</taxon>
        <taxon>Heliantheae alliance</taxon>
        <taxon>Millerieae</taxon>
        <taxon>Smallanthus</taxon>
    </lineage>
</organism>
<evidence type="ECO:0000313" key="2">
    <source>
        <dbReference type="Proteomes" id="UP001056120"/>
    </source>
</evidence>
<keyword evidence="2" id="KW-1185">Reference proteome</keyword>
<proteinExistence type="predicted"/>
<name>A0ACB9I6E4_9ASTR</name>
<dbReference type="Proteomes" id="UP001056120">
    <property type="component" value="Linkage Group LG10"/>
</dbReference>
<protein>
    <submittedName>
        <fullName evidence="1">Uncharacterized protein</fullName>
    </submittedName>
</protein>
<evidence type="ECO:0000313" key="1">
    <source>
        <dbReference type="EMBL" id="KAI3803316.1"/>
    </source>
</evidence>
<reference evidence="2" key="1">
    <citation type="journal article" date="2022" name="Mol. Ecol. Resour.">
        <title>The genomes of chicory, endive, great burdock and yacon provide insights into Asteraceae palaeo-polyploidization history and plant inulin production.</title>
        <authorList>
            <person name="Fan W."/>
            <person name="Wang S."/>
            <person name="Wang H."/>
            <person name="Wang A."/>
            <person name="Jiang F."/>
            <person name="Liu H."/>
            <person name="Zhao H."/>
            <person name="Xu D."/>
            <person name="Zhang Y."/>
        </authorList>
    </citation>
    <scope>NUCLEOTIDE SEQUENCE [LARGE SCALE GENOMIC DNA]</scope>
    <source>
        <strain evidence="2">cv. Yunnan</strain>
    </source>
</reference>
<reference evidence="1 2" key="2">
    <citation type="journal article" date="2022" name="Mol. Ecol. Resour.">
        <title>The genomes of chicory, endive, great burdock and yacon provide insights into Asteraceae paleo-polyploidization history and plant inulin production.</title>
        <authorList>
            <person name="Fan W."/>
            <person name="Wang S."/>
            <person name="Wang H."/>
            <person name="Wang A."/>
            <person name="Jiang F."/>
            <person name="Liu H."/>
            <person name="Zhao H."/>
            <person name="Xu D."/>
            <person name="Zhang Y."/>
        </authorList>
    </citation>
    <scope>NUCLEOTIDE SEQUENCE [LARGE SCALE GENOMIC DNA]</scope>
    <source>
        <strain evidence="2">cv. Yunnan</strain>
        <tissue evidence="1">Leaves</tissue>
    </source>
</reference>
<gene>
    <name evidence="1" type="ORF">L1987_31466</name>
</gene>
<comment type="caution">
    <text evidence="1">The sequence shown here is derived from an EMBL/GenBank/DDBJ whole genome shotgun (WGS) entry which is preliminary data.</text>
</comment>
<sequence length="91" mass="9867">MGRVAISSSGDVDFSGLMSHLLGVPYSRSQIESRNGESKGNIPVDVLDTPKEFVMYMDVPGLSKSEIQVSVEEENLVVVRSSGKRKPKGVK</sequence>